<dbReference type="InterPro" id="IPR007730">
    <property type="entry name" value="SPOR-like_dom"/>
</dbReference>
<feature type="domain" description="SPOR" evidence="3">
    <location>
        <begin position="161"/>
        <end position="242"/>
    </location>
</feature>
<dbReference type="Pfam" id="PF05036">
    <property type="entry name" value="SPOR"/>
    <property type="match status" value="1"/>
</dbReference>
<dbReference type="PANTHER" id="PTHR34183:SF1">
    <property type="entry name" value="ENDOLYTIC PEPTIDOGLYCAN TRANSGLYCOSYLASE RLPA"/>
    <property type="match status" value="1"/>
</dbReference>
<proteinExistence type="predicted"/>
<keyword evidence="4" id="KW-0131">Cell cycle</keyword>
<comment type="caution">
    <text evidence="4">The sequence shown here is derived from an EMBL/GenBank/DDBJ whole genome shotgun (WGS) entry which is preliminary data.</text>
</comment>
<name>A0ABQ6J9E1_9GAMM</name>
<dbReference type="EMBL" id="BSUY01000001">
    <property type="protein sequence ID" value="GMA83522.1"/>
    <property type="molecule type" value="Genomic_DNA"/>
</dbReference>
<organism evidence="4 5">
    <name type="scientific">Shewanella glacialipiscicola</name>
    <dbReference type="NCBI Taxonomy" id="614069"/>
    <lineage>
        <taxon>Bacteria</taxon>
        <taxon>Pseudomonadati</taxon>
        <taxon>Pseudomonadota</taxon>
        <taxon>Gammaproteobacteria</taxon>
        <taxon>Alteromonadales</taxon>
        <taxon>Shewanellaceae</taxon>
        <taxon>Shewanella</taxon>
    </lineage>
</organism>
<feature type="region of interest" description="Disordered" evidence="1">
    <location>
        <begin position="1"/>
        <end position="36"/>
    </location>
</feature>
<protein>
    <submittedName>
        <fullName evidence="4">Cell division protein FtsN</fullName>
    </submittedName>
</protein>
<evidence type="ECO:0000259" key="3">
    <source>
        <dbReference type="PROSITE" id="PS51724"/>
    </source>
</evidence>
<feature type="compositionally biased region" description="Basic residues" evidence="1">
    <location>
        <begin position="18"/>
        <end position="27"/>
    </location>
</feature>
<reference evidence="5" key="1">
    <citation type="journal article" date="2019" name="Int. J. Syst. Evol. Microbiol.">
        <title>The Global Catalogue of Microorganisms (GCM) 10K type strain sequencing project: providing services to taxonomists for standard genome sequencing and annotation.</title>
        <authorList>
            <consortium name="The Broad Institute Genomics Platform"/>
            <consortium name="The Broad Institute Genome Sequencing Center for Infectious Disease"/>
            <person name="Wu L."/>
            <person name="Ma J."/>
        </authorList>
    </citation>
    <scope>NUCLEOTIDE SEQUENCE [LARGE SCALE GENOMIC DNA]</scope>
    <source>
        <strain evidence="5">NBRC 102030</strain>
    </source>
</reference>
<sequence>MSHRDYANRRPQTGAKPRPVRATRPSRAKPSQSKAARRTRLPLTLIAFAILAVGGFIYFLWSIKNNAPQEEKQQPAVVKKAQIKVKPQETTLLTPKVKEPARQVVVIPEETAEPVPVAEPVVVPLKKDPNALPPQPKEEWTYLKELENKHVEVDIPEVVASRTPVLYQLQCASFRQESQANEMKAVIAFQGLEAQVRQIEGTTGIWYKVALGPYERKRDAERKRHTLQKAGINGCQILPVPK</sequence>
<dbReference type="Gene3D" id="3.30.70.1070">
    <property type="entry name" value="Sporulation related repeat"/>
    <property type="match status" value="1"/>
</dbReference>
<dbReference type="PROSITE" id="PS51724">
    <property type="entry name" value="SPOR"/>
    <property type="match status" value="1"/>
</dbReference>
<evidence type="ECO:0000256" key="1">
    <source>
        <dbReference type="SAM" id="MobiDB-lite"/>
    </source>
</evidence>
<gene>
    <name evidence="4" type="primary">ftsN</name>
    <name evidence="4" type="ORF">GCM10025855_30550</name>
</gene>
<dbReference type="GO" id="GO:0051301">
    <property type="term" value="P:cell division"/>
    <property type="evidence" value="ECO:0007669"/>
    <property type="project" value="UniProtKB-KW"/>
</dbReference>
<feature type="transmembrane region" description="Helical" evidence="2">
    <location>
        <begin position="41"/>
        <end position="61"/>
    </location>
</feature>
<evidence type="ECO:0000313" key="5">
    <source>
        <dbReference type="Proteomes" id="UP001157046"/>
    </source>
</evidence>
<evidence type="ECO:0000256" key="2">
    <source>
        <dbReference type="SAM" id="Phobius"/>
    </source>
</evidence>
<keyword evidence="2" id="KW-0472">Membrane</keyword>
<dbReference type="SUPFAM" id="SSF110997">
    <property type="entry name" value="Sporulation related repeat"/>
    <property type="match status" value="1"/>
</dbReference>
<dbReference type="RefSeq" id="WP_220773126.1">
    <property type="nucleotide sequence ID" value="NZ_BPFC01000027.1"/>
</dbReference>
<dbReference type="Proteomes" id="UP001157046">
    <property type="component" value="Unassembled WGS sequence"/>
</dbReference>
<dbReference type="PANTHER" id="PTHR34183">
    <property type="entry name" value="ENDOLYTIC PEPTIDOGLYCAN TRANSGLYCOSYLASE RLPA"/>
    <property type="match status" value="1"/>
</dbReference>
<dbReference type="InterPro" id="IPR036680">
    <property type="entry name" value="SPOR-like_sf"/>
</dbReference>
<keyword evidence="2" id="KW-0812">Transmembrane</keyword>
<keyword evidence="2" id="KW-1133">Transmembrane helix</keyword>
<keyword evidence="4" id="KW-0132">Cell division</keyword>
<keyword evidence="5" id="KW-1185">Reference proteome</keyword>
<accession>A0ABQ6J9E1</accession>
<evidence type="ECO:0000313" key="4">
    <source>
        <dbReference type="EMBL" id="GMA83522.1"/>
    </source>
</evidence>